<dbReference type="SFLD" id="SFLDG01129">
    <property type="entry name" value="C1.5:_HAD__Beta-PGM__Phosphata"/>
    <property type="match status" value="1"/>
</dbReference>
<reference evidence="2 4" key="2">
    <citation type="journal article" date="2019" name="Nat. Med.">
        <title>A library of human gut bacterial isolates paired with longitudinal multiomics data enables mechanistic microbiome research.</title>
        <authorList>
            <person name="Poyet M."/>
            <person name="Groussin M."/>
            <person name="Gibbons S.M."/>
            <person name="Avila-Pacheco J."/>
            <person name="Jiang X."/>
            <person name="Kearney S.M."/>
            <person name="Perrotta A.R."/>
            <person name="Berdy B."/>
            <person name="Zhao S."/>
            <person name="Lieberman T.D."/>
            <person name="Swanson P.K."/>
            <person name="Smith M."/>
            <person name="Roesemann S."/>
            <person name="Alexander J.E."/>
            <person name="Rich S.A."/>
            <person name="Livny J."/>
            <person name="Vlamakis H."/>
            <person name="Clish C."/>
            <person name="Bullock K."/>
            <person name="Deik A."/>
            <person name="Scott J."/>
            <person name="Pierce K.A."/>
            <person name="Xavier R.J."/>
            <person name="Alm E.J."/>
        </authorList>
    </citation>
    <scope>NUCLEOTIDE SEQUENCE [LARGE SCALE GENOMIC DNA]</scope>
    <source>
        <strain evidence="2 4">BIOML-A12</strain>
    </source>
</reference>
<dbReference type="Gene3D" id="3.40.50.1000">
    <property type="entry name" value="HAD superfamily/HAD-like"/>
    <property type="match status" value="1"/>
</dbReference>
<reference evidence="1 3" key="1">
    <citation type="submission" date="2015-09" db="EMBL/GenBank/DDBJ databases">
        <authorList>
            <consortium name="Pathogen Informatics"/>
        </authorList>
    </citation>
    <scope>NUCLEOTIDE SEQUENCE [LARGE SCALE GENOMIC DNA]</scope>
    <source>
        <strain evidence="1 3">2789STDY5834863</strain>
    </source>
</reference>
<dbReference type="eggNOG" id="COG0546">
    <property type="taxonomic scope" value="Bacteria"/>
</dbReference>
<proteinExistence type="predicted"/>
<dbReference type="PANTHER" id="PTHR43434:SF20">
    <property type="entry name" value="5'-NUCLEOTIDASE"/>
    <property type="match status" value="1"/>
</dbReference>
<dbReference type="NCBIfam" id="TIGR01549">
    <property type="entry name" value="HAD-SF-IA-v1"/>
    <property type="match status" value="1"/>
</dbReference>
<dbReference type="RefSeq" id="WP_022380896.1">
    <property type="nucleotide sequence ID" value="NZ_BTHH01000016.1"/>
</dbReference>
<dbReference type="Proteomes" id="UP000477156">
    <property type="component" value="Unassembled WGS sequence"/>
</dbReference>
<protein>
    <submittedName>
        <fullName evidence="1">5'-nucleotidase</fullName>
        <ecNumber evidence="1">3.1.3.5</ecNumber>
    </submittedName>
    <submittedName>
        <fullName evidence="2">HAD-IA family hydrolase</fullName>
    </submittedName>
</protein>
<gene>
    <name evidence="1" type="ORF">ERS852478_02501</name>
    <name evidence="2" type="ORF">GT712_02350</name>
</gene>
<evidence type="ECO:0000313" key="1">
    <source>
        <dbReference type="EMBL" id="CUO33300.1"/>
    </source>
</evidence>
<dbReference type="GO" id="GO:0004713">
    <property type="term" value="F:protein tyrosine kinase activity"/>
    <property type="evidence" value="ECO:0007669"/>
    <property type="project" value="TreeGrafter"/>
</dbReference>
<dbReference type="GO" id="GO:0005829">
    <property type="term" value="C:cytosol"/>
    <property type="evidence" value="ECO:0007669"/>
    <property type="project" value="TreeGrafter"/>
</dbReference>
<dbReference type="Pfam" id="PF13419">
    <property type="entry name" value="HAD_2"/>
    <property type="match status" value="1"/>
</dbReference>
<dbReference type="EMBL" id="CYZN01000016">
    <property type="protein sequence ID" value="CUO33300.1"/>
    <property type="molecule type" value="Genomic_DNA"/>
</dbReference>
<dbReference type="SUPFAM" id="SSF56784">
    <property type="entry name" value="HAD-like"/>
    <property type="match status" value="1"/>
</dbReference>
<dbReference type="InterPro" id="IPR006439">
    <property type="entry name" value="HAD-SF_hydro_IA"/>
</dbReference>
<sequence>MYKVILFDLDGTLTESGEGITKSVQYALERIGKPEPDLEKLKVFIGPPLMEMFMQYAQIDEATAKQAVEIYRERYSVTGIFENAVYPGIENMLAQLEKKGYILAVASSKPEVYVRQILDHFGLTRYFTEIGGSELNGRRTNKTEVIEDVLKRLNMDKHRDQVIMVGDKEHDVYGARKAGLECIAVSFGYGTEEELKQAEPLKIVDSAEGIVDFFA</sequence>
<dbReference type="GeneID" id="75079376"/>
<dbReference type="Gene3D" id="1.10.150.240">
    <property type="entry name" value="Putative phosphatase, domain 2"/>
    <property type="match status" value="1"/>
</dbReference>
<dbReference type="EC" id="3.1.3.5" evidence="1"/>
<dbReference type="InterPro" id="IPR036412">
    <property type="entry name" value="HAD-like_sf"/>
</dbReference>
<dbReference type="AlphaFoldDB" id="A0A174EBD0"/>
<dbReference type="SFLD" id="SFLDS00003">
    <property type="entry name" value="Haloacid_Dehalogenase"/>
    <property type="match status" value="1"/>
</dbReference>
<accession>A0A174EBD0</accession>
<organism evidence="1 3">
    <name type="scientific">Blautia wexlerae</name>
    <dbReference type="NCBI Taxonomy" id="418240"/>
    <lineage>
        <taxon>Bacteria</taxon>
        <taxon>Bacillati</taxon>
        <taxon>Bacillota</taxon>
        <taxon>Clostridia</taxon>
        <taxon>Lachnospirales</taxon>
        <taxon>Lachnospiraceae</taxon>
        <taxon>Blautia</taxon>
    </lineage>
</organism>
<dbReference type="InterPro" id="IPR050155">
    <property type="entry name" value="HAD-like_hydrolase_sf"/>
</dbReference>
<dbReference type="InterPro" id="IPR023198">
    <property type="entry name" value="PGP-like_dom2"/>
</dbReference>
<evidence type="ECO:0000313" key="4">
    <source>
        <dbReference type="Proteomes" id="UP000477156"/>
    </source>
</evidence>
<evidence type="ECO:0000313" key="2">
    <source>
        <dbReference type="EMBL" id="MZS87963.1"/>
    </source>
</evidence>
<dbReference type="EMBL" id="WWVF01000003">
    <property type="protein sequence ID" value="MZS87963.1"/>
    <property type="molecule type" value="Genomic_DNA"/>
</dbReference>
<dbReference type="InterPro" id="IPR041492">
    <property type="entry name" value="HAD_2"/>
</dbReference>
<dbReference type="PANTHER" id="PTHR43434">
    <property type="entry name" value="PHOSPHOGLYCOLATE PHOSPHATASE"/>
    <property type="match status" value="1"/>
</dbReference>
<dbReference type="FunFam" id="3.40.50.1000:FF:000022">
    <property type="entry name" value="Phosphoglycolate phosphatase"/>
    <property type="match status" value="1"/>
</dbReference>
<name>A0A174EBD0_9FIRM</name>
<dbReference type="InterPro" id="IPR023214">
    <property type="entry name" value="HAD_sf"/>
</dbReference>
<dbReference type="GO" id="GO:0008253">
    <property type="term" value="F:5'-nucleotidase activity"/>
    <property type="evidence" value="ECO:0007669"/>
    <property type="project" value="UniProtKB-EC"/>
</dbReference>
<evidence type="ECO:0000313" key="3">
    <source>
        <dbReference type="Proteomes" id="UP000095431"/>
    </source>
</evidence>
<keyword evidence="1" id="KW-0378">Hydrolase</keyword>
<dbReference type="Proteomes" id="UP000095431">
    <property type="component" value="Unassembled WGS sequence"/>
</dbReference>